<protein>
    <recommendedName>
        <fullName evidence="5">AtpZ/AtpI family protein</fullName>
    </recommendedName>
</protein>
<feature type="compositionally biased region" description="Acidic residues" evidence="1">
    <location>
        <begin position="111"/>
        <end position="124"/>
    </location>
</feature>
<sequence>MNGNERKRPPKVEEWRGVGSLGTIGLEVVLSIAFGYFGGRWLDGKFGTEPYLAILGFCFGVGAAVKAFQRALREMKAQAEREEREQGNPLPRYETRDEKKEEPPITKADDADAANEDEEGRGGR</sequence>
<keyword evidence="2" id="KW-0472">Membrane</keyword>
<dbReference type="InterPro" id="IPR032820">
    <property type="entry name" value="ATPase_put"/>
</dbReference>
<feature type="transmembrane region" description="Helical" evidence="2">
    <location>
        <begin position="51"/>
        <end position="68"/>
    </location>
</feature>
<dbReference type="EMBL" id="WJIE01000013">
    <property type="protein sequence ID" value="MRG96846.1"/>
    <property type="molecule type" value="Genomic_DNA"/>
</dbReference>
<feature type="region of interest" description="Disordered" evidence="1">
    <location>
        <begin position="75"/>
        <end position="124"/>
    </location>
</feature>
<gene>
    <name evidence="3" type="ORF">GF068_33720</name>
</gene>
<feature type="compositionally biased region" description="Basic and acidic residues" evidence="1">
    <location>
        <begin position="93"/>
        <end position="110"/>
    </location>
</feature>
<feature type="transmembrane region" description="Helical" evidence="2">
    <location>
        <begin position="21"/>
        <end position="39"/>
    </location>
</feature>
<keyword evidence="2" id="KW-0812">Transmembrane</keyword>
<keyword evidence="2" id="KW-1133">Transmembrane helix</keyword>
<organism evidence="3 4">
    <name type="scientific">Polyangium spumosum</name>
    <dbReference type="NCBI Taxonomy" id="889282"/>
    <lineage>
        <taxon>Bacteria</taxon>
        <taxon>Pseudomonadati</taxon>
        <taxon>Myxococcota</taxon>
        <taxon>Polyangia</taxon>
        <taxon>Polyangiales</taxon>
        <taxon>Polyangiaceae</taxon>
        <taxon>Polyangium</taxon>
    </lineage>
</organism>
<name>A0A6N7Q0X5_9BACT</name>
<evidence type="ECO:0000256" key="1">
    <source>
        <dbReference type="SAM" id="MobiDB-lite"/>
    </source>
</evidence>
<evidence type="ECO:0000256" key="2">
    <source>
        <dbReference type="SAM" id="Phobius"/>
    </source>
</evidence>
<dbReference type="RefSeq" id="WP_338046684.1">
    <property type="nucleotide sequence ID" value="NZ_WJIE01000013.1"/>
</dbReference>
<feature type="compositionally biased region" description="Basic and acidic residues" evidence="1">
    <location>
        <begin position="75"/>
        <end position="86"/>
    </location>
</feature>
<accession>A0A6N7Q0X5</accession>
<dbReference type="Pfam" id="PF09527">
    <property type="entry name" value="ATPase_gene1"/>
    <property type="match status" value="1"/>
</dbReference>
<comment type="caution">
    <text evidence="3">The sequence shown here is derived from an EMBL/GenBank/DDBJ whole genome shotgun (WGS) entry which is preliminary data.</text>
</comment>
<dbReference type="Proteomes" id="UP000440224">
    <property type="component" value="Unassembled WGS sequence"/>
</dbReference>
<evidence type="ECO:0008006" key="5">
    <source>
        <dbReference type="Google" id="ProtNLM"/>
    </source>
</evidence>
<proteinExistence type="predicted"/>
<evidence type="ECO:0000313" key="3">
    <source>
        <dbReference type="EMBL" id="MRG96846.1"/>
    </source>
</evidence>
<dbReference type="AlphaFoldDB" id="A0A6N7Q0X5"/>
<reference evidence="3 4" key="1">
    <citation type="submission" date="2019-10" db="EMBL/GenBank/DDBJ databases">
        <title>A soil myxobacterium in the family Polyangiaceae.</title>
        <authorList>
            <person name="Li Y."/>
            <person name="Wang J."/>
        </authorList>
    </citation>
    <scope>NUCLEOTIDE SEQUENCE [LARGE SCALE GENOMIC DNA]</scope>
    <source>
        <strain evidence="3 4">DSM 14734</strain>
    </source>
</reference>
<evidence type="ECO:0000313" key="4">
    <source>
        <dbReference type="Proteomes" id="UP000440224"/>
    </source>
</evidence>
<keyword evidence="4" id="KW-1185">Reference proteome</keyword>